<dbReference type="AlphaFoldDB" id="A0AAD7UKA0"/>
<dbReference type="PANTHER" id="PTHR10015">
    <property type="entry name" value="HEAT SHOCK TRANSCRIPTION FACTOR"/>
    <property type="match status" value="1"/>
</dbReference>
<comment type="similarity">
    <text evidence="6">Belongs to the HSF family.</text>
</comment>
<dbReference type="InterPro" id="IPR000232">
    <property type="entry name" value="HSF_DNA-bd"/>
</dbReference>
<evidence type="ECO:0000256" key="3">
    <source>
        <dbReference type="ARBA" id="ARBA00023125"/>
    </source>
</evidence>
<dbReference type="InterPro" id="IPR036388">
    <property type="entry name" value="WH-like_DNA-bd_sf"/>
</dbReference>
<reference evidence="10" key="1">
    <citation type="submission" date="2023-01" db="EMBL/GenBank/DDBJ databases">
        <title>Metagenome sequencing of chrysophaentin producing Chrysophaeum taylorii.</title>
        <authorList>
            <person name="Davison J."/>
            <person name="Bewley C."/>
        </authorList>
    </citation>
    <scope>NUCLEOTIDE SEQUENCE</scope>
    <source>
        <strain evidence="10">NIES-1699</strain>
    </source>
</reference>
<evidence type="ECO:0000256" key="6">
    <source>
        <dbReference type="RuleBase" id="RU004020"/>
    </source>
</evidence>
<dbReference type="EMBL" id="JAQMWT010000185">
    <property type="protein sequence ID" value="KAJ8608090.1"/>
    <property type="molecule type" value="Genomic_DNA"/>
</dbReference>
<feature type="compositionally biased region" description="Basic and acidic residues" evidence="8">
    <location>
        <begin position="339"/>
        <end position="349"/>
    </location>
</feature>
<evidence type="ECO:0000256" key="4">
    <source>
        <dbReference type="ARBA" id="ARBA00023163"/>
    </source>
</evidence>
<proteinExistence type="inferred from homology"/>
<evidence type="ECO:0000313" key="11">
    <source>
        <dbReference type="Proteomes" id="UP001230188"/>
    </source>
</evidence>
<dbReference type="Pfam" id="PF00447">
    <property type="entry name" value="HSF_DNA-bind"/>
    <property type="match status" value="1"/>
</dbReference>
<protein>
    <recommendedName>
        <fullName evidence="9">HSF-type DNA-binding domain-containing protein</fullName>
    </recommendedName>
</protein>
<keyword evidence="7" id="KW-0175">Coiled coil</keyword>
<dbReference type="Gene3D" id="1.10.10.10">
    <property type="entry name" value="Winged helix-like DNA-binding domain superfamily/Winged helix DNA-binding domain"/>
    <property type="match status" value="1"/>
</dbReference>
<sequence>MAGVEIQPMAPMLPMVPPFVGMPAMPRTPEQHLFASLSKLPKEKDTEKSMNEAAEMLNNAALALKRRRCLVAVDEVPGFVRTVYTLLNVCDPEIISWSDDGTKIVIKSSDRFAREICPKFFRHRNFNSFTRLLNMYQFHKVPSSRRESKDVCFEHPHFQRGREDLLPLVQRKGAQLMREELVARELLEHSALGAVAALESALQPLHPHHEAPACAADSNGWMHRMSDLEAQVRVLKAENDRLKQLEAERDALKHQLKSQADLIAALQAQSTVFGALNSLAARHRDDSVAEVTDDDSKGDDAPNNADINEMIHQMSGVGAMAVMFGVLGNQPDLPALPAADDHPEPEPSPKRQKTC</sequence>
<keyword evidence="5" id="KW-0539">Nucleus</keyword>
<evidence type="ECO:0000259" key="9">
    <source>
        <dbReference type="SMART" id="SM00415"/>
    </source>
</evidence>
<comment type="caution">
    <text evidence="10">The sequence shown here is derived from an EMBL/GenBank/DDBJ whole genome shotgun (WGS) entry which is preliminary data.</text>
</comment>
<name>A0AAD7UKA0_9STRA</name>
<feature type="region of interest" description="Disordered" evidence="8">
    <location>
        <begin position="330"/>
        <end position="355"/>
    </location>
</feature>
<keyword evidence="2" id="KW-0805">Transcription regulation</keyword>
<keyword evidence="11" id="KW-1185">Reference proteome</keyword>
<comment type="subcellular location">
    <subcellularLocation>
        <location evidence="1">Nucleus</location>
    </subcellularLocation>
</comment>
<keyword evidence="4" id="KW-0804">Transcription</keyword>
<dbReference type="GO" id="GO:0003700">
    <property type="term" value="F:DNA-binding transcription factor activity"/>
    <property type="evidence" value="ECO:0007669"/>
    <property type="project" value="InterPro"/>
</dbReference>
<dbReference type="GO" id="GO:0043565">
    <property type="term" value="F:sequence-specific DNA binding"/>
    <property type="evidence" value="ECO:0007669"/>
    <property type="project" value="InterPro"/>
</dbReference>
<evidence type="ECO:0000256" key="8">
    <source>
        <dbReference type="SAM" id="MobiDB-lite"/>
    </source>
</evidence>
<gene>
    <name evidence="10" type="ORF">CTAYLR_009634</name>
</gene>
<evidence type="ECO:0000256" key="2">
    <source>
        <dbReference type="ARBA" id="ARBA00023015"/>
    </source>
</evidence>
<evidence type="ECO:0000256" key="7">
    <source>
        <dbReference type="SAM" id="Coils"/>
    </source>
</evidence>
<evidence type="ECO:0000256" key="1">
    <source>
        <dbReference type="ARBA" id="ARBA00004123"/>
    </source>
</evidence>
<dbReference type="PANTHER" id="PTHR10015:SF427">
    <property type="entry name" value="HEAT SHOCK FACTOR PROTEIN"/>
    <property type="match status" value="1"/>
</dbReference>
<dbReference type="SUPFAM" id="SSF46785">
    <property type="entry name" value="Winged helix' DNA-binding domain"/>
    <property type="match status" value="1"/>
</dbReference>
<organism evidence="10 11">
    <name type="scientific">Chrysophaeum taylorii</name>
    <dbReference type="NCBI Taxonomy" id="2483200"/>
    <lineage>
        <taxon>Eukaryota</taxon>
        <taxon>Sar</taxon>
        <taxon>Stramenopiles</taxon>
        <taxon>Ochrophyta</taxon>
        <taxon>Pelagophyceae</taxon>
        <taxon>Pelagomonadales</taxon>
        <taxon>Pelagomonadaceae</taxon>
        <taxon>Chrysophaeum</taxon>
    </lineage>
</organism>
<dbReference type="SMART" id="SM00415">
    <property type="entry name" value="HSF"/>
    <property type="match status" value="1"/>
</dbReference>
<evidence type="ECO:0000313" key="10">
    <source>
        <dbReference type="EMBL" id="KAJ8608090.1"/>
    </source>
</evidence>
<dbReference type="FunFam" id="1.10.10.10:FF:000027">
    <property type="entry name" value="Heat shock transcription factor 1"/>
    <property type="match status" value="1"/>
</dbReference>
<feature type="coiled-coil region" evidence="7">
    <location>
        <begin position="225"/>
        <end position="269"/>
    </location>
</feature>
<dbReference type="Proteomes" id="UP001230188">
    <property type="component" value="Unassembled WGS sequence"/>
</dbReference>
<keyword evidence="3" id="KW-0238">DNA-binding</keyword>
<dbReference type="GO" id="GO:0005634">
    <property type="term" value="C:nucleus"/>
    <property type="evidence" value="ECO:0007669"/>
    <property type="project" value="UniProtKB-SubCell"/>
</dbReference>
<dbReference type="InterPro" id="IPR036390">
    <property type="entry name" value="WH_DNA-bd_sf"/>
</dbReference>
<evidence type="ECO:0000256" key="5">
    <source>
        <dbReference type="ARBA" id="ARBA00023242"/>
    </source>
</evidence>
<accession>A0AAD7UKA0</accession>
<feature type="region of interest" description="Disordered" evidence="8">
    <location>
        <begin position="285"/>
        <end position="305"/>
    </location>
</feature>
<feature type="domain" description="HSF-type DNA-binding" evidence="9">
    <location>
        <begin position="75"/>
        <end position="172"/>
    </location>
</feature>